<dbReference type="InterPro" id="IPR003439">
    <property type="entry name" value="ABC_transporter-like_ATP-bd"/>
</dbReference>
<dbReference type="InterPro" id="IPR056264">
    <property type="entry name" value="R2_ABCA1-4-like"/>
</dbReference>
<evidence type="ECO:0008006" key="13">
    <source>
        <dbReference type="Google" id="ProtNLM"/>
    </source>
</evidence>
<keyword evidence="3" id="KW-0813">Transport</keyword>
<dbReference type="InterPro" id="IPR026082">
    <property type="entry name" value="ABCA"/>
</dbReference>
<name>A0A7S0D712_9EUKA</name>
<dbReference type="EMBL" id="HBEM01010291">
    <property type="protein sequence ID" value="CAD8443409.1"/>
    <property type="molecule type" value="Transcribed_RNA"/>
</dbReference>
<evidence type="ECO:0000256" key="7">
    <source>
        <dbReference type="ARBA" id="ARBA00022840"/>
    </source>
</evidence>
<dbReference type="PANTHER" id="PTHR19229">
    <property type="entry name" value="ATP-BINDING CASSETTE TRANSPORTER SUBFAMILY A ABCA"/>
    <property type="match status" value="1"/>
</dbReference>
<reference evidence="12" key="1">
    <citation type="submission" date="2021-01" db="EMBL/GenBank/DDBJ databases">
        <authorList>
            <person name="Corre E."/>
            <person name="Pelletier E."/>
            <person name="Niang G."/>
            <person name="Scheremetjew M."/>
            <person name="Finn R."/>
            <person name="Kale V."/>
            <person name="Holt S."/>
            <person name="Cochrane G."/>
            <person name="Meng A."/>
            <person name="Brown T."/>
            <person name="Cohen L."/>
        </authorList>
    </citation>
    <scope>NUCLEOTIDE SEQUENCE</scope>
    <source>
        <strain evidence="12">CCMP2058</strain>
    </source>
</reference>
<evidence type="ECO:0000256" key="6">
    <source>
        <dbReference type="ARBA" id="ARBA00022741"/>
    </source>
</evidence>
<dbReference type="InterPro" id="IPR027417">
    <property type="entry name" value="P-loop_NTPase"/>
</dbReference>
<evidence type="ECO:0000256" key="5">
    <source>
        <dbReference type="ARBA" id="ARBA00022737"/>
    </source>
</evidence>
<gene>
    <name evidence="12" type="ORF">LAMO00422_LOCUS7215</name>
</gene>
<evidence type="ECO:0000256" key="3">
    <source>
        <dbReference type="ARBA" id="ARBA00022448"/>
    </source>
</evidence>
<comment type="subcellular location">
    <subcellularLocation>
        <location evidence="1">Membrane</location>
        <topology evidence="1">Multi-pass membrane protein</topology>
    </subcellularLocation>
</comment>
<dbReference type="Pfam" id="PF00005">
    <property type="entry name" value="ABC_tran"/>
    <property type="match status" value="1"/>
</dbReference>
<accession>A0A7S0D712</accession>
<dbReference type="Pfam" id="PF23321">
    <property type="entry name" value="R1_ABCA1"/>
    <property type="match status" value="1"/>
</dbReference>
<dbReference type="PROSITE" id="PS00211">
    <property type="entry name" value="ABC_TRANSPORTER_1"/>
    <property type="match status" value="1"/>
</dbReference>
<dbReference type="InterPro" id="IPR017871">
    <property type="entry name" value="ABC_transporter-like_CS"/>
</dbReference>
<keyword evidence="9" id="KW-0472">Membrane</keyword>
<evidence type="ECO:0000256" key="4">
    <source>
        <dbReference type="ARBA" id="ARBA00022692"/>
    </source>
</evidence>
<proteinExistence type="inferred from homology"/>
<protein>
    <recommendedName>
        <fullName evidence="13">ABC transporter domain-containing protein</fullName>
    </recommendedName>
</protein>
<dbReference type="GO" id="GO:0016020">
    <property type="term" value="C:membrane"/>
    <property type="evidence" value="ECO:0007669"/>
    <property type="project" value="UniProtKB-SubCell"/>
</dbReference>
<evidence type="ECO:0000259" key="10">
    <source>
        <dbReference type="Pfam" id="PF00005"/>
    </source>
</evidence>
<evidence type="ECO:0000313" key="12">
    <source>
        <dbReference type="EMBL" id="CAD8443409.1"/>
    </source>
</evidence>
<dbReference type="CDD" id="cd03263">
    <property type="entry name" value="ABC_subfamily_A"/>
    <property type="match status" value="1"/>
</dbReference>
<evidence type="ECO:0000259" key="11">
    <source>
        <dbReference type="Pfam" id="PF23321"/>
    </source>
</evidence>
<keyword evidence="4" id="KW-0812">Transmembrane</keyword>
<dbReference type="GO" id="GO:0016887">
    <property type="term" value="F:ATP hydrolysis activity"/>
    <property type="evidence" value="ECO:0007669"/>
    <property type="project" value="InterPro"/>
</dbReference>
<keyword evidence="6" id="KW-0547">Nucleotide-binding</keyword>
<dbReference type="Gene3D" id="3.40.50.300">
    <property type="entry name" value="P-loop containing nucleotide triphosphate hydrolases"/>
    <property type="match status" value="1"/>
</dbReference>
<feature type="domain" description="ABCA1-4-like C-terminal R2 regulatory" evidence="11">
    <location>
        <begin position="178"/>
        <end position="252"/>
    </location>
</feature>
<dbReference type="GO" id="GO:0005524">
    <property type="term" value="F:ATP binding"/>
    <property type="evidence" value="ECO:0007669"/>
    <property type="project" value="UniProtKB-KW"/>
</dbReference>
<comment type="similarity">
    <text evidence="2">Belongs to the ABC transporter superfamily. ABCA family.</text>
</comment>
<dbReference type="SUPFAM" id="SSF52540">
    <property type="entry name" value="P-loop containing nucleoside triphosphate hydrolases"/>
    <property type="match status" value="1"/>
</dbReference>
<keyword evidence="8" id="KW-1133">Transmembrane helix</keyword>
<sequence>MITGDIDSSYGNAYVMGMDVVTQKTEVRKRMGYCPQFDPLFDRMTAREHLWMYARIRGIHKEDIPEKTNRLLETVGLTIYADIPAGTYSGGNKRKLSLALALIGEPSVVFLDEPSSGMDPVSRRFMWDVIAEVSTKCCVILTTHSMEECEALCSRIGIMVSGTLRCLGSVQHLKARFGKGYNLEAKLSPEKFERFETFIHGHFADAIQVEKLSNGILRYEMPRTKSLSLASIFGLMEKNKGVLEIRDYSVSQSSLEQVFIQIAQQDD</sequence>
<keyword evidence="5" id="KW-0677">Repeat</keyword>
<evidence type="ECO:0000256" key="9">
    <source>
        <dbReference type="ARBA" id="ARBA00023136"/>
    </source>
</evidence>
<evidence type="ECO:0000256" key="1">
    <source>
        <dbReference type="ARBA" id="ARBA00004141"/>
    </source>
</evidence>
<organism evidence="12">
    <name type="scientific">Amorphochlora amoebiformis</name>
    <dbReference type="NCBI Taxonomy" id="1561963"/>
    <lineage>
        <taxon>Eukaryota</taxon>
        <taxon>Sar</taxon>
        <taxon>Rhizaria</taxon>
        <taxon>Cercozoa</taxon>
        <taxon>Chlorarachniophyceae</taxon>
        <taxon>Amorphochlora</taxon>
    </lineage>
</organism>
<keyword evidence="7" id="KW-0067">ATP-binding</keyword>
<dbReference type="GO" id="GO:0140359">
    <property type="term" value="F:ABC-type transporter activity"/>
    <property type="evidence" value="ECO:0007669"/>
    <property type="project" value="InterPro"/>
</dbReference>
<evidence type="ECO:0000256" key="8">
    <source>
        <dbReference type="ARBA" id="ARBA00022989"/>
    </source>
</evidence>
<evidence type="ECO:0000256" key="2">
    <source>
        <dbReference type="ARBA" id="ARBA00008869"/>
    </source>
</evidence>
<dbReference type="AlphaFoldDB" id="A0A7S0D712"/>
<dbReference type="FunFam" id="3.40.50.300:FF:000335">
    <property type="entry name" value="ATP binding cassette subfamily A member 5"/>
    <property type="match status" value="1"/>
</dbReference>
<dbReference type="PANTHER" id="PTHR19229:SF36">
    <property type="entry name" value="ATP-BINDING CASSETTE SUB-FAMILY A MEMBER 2"/>
    <property type="match status" value="1"/>
</dbReference>
<dbReference type="GO" id="GO:0005319">
    <property type="term" value="F:lipid transporter activity"/>
    <property type="evidence" value="ECO:0007669"/>
    <property type="project" value="TreeGrafter"/>
</dbReference>
<feature type="domain" description="ABC transporter" evidence="10">
    <location>
        <begin position="1"/>
        <end position="115"/>
    </location>
</feature>